<dbReference type="Proteomes" id="UP001548189">
    <property type="component" value="Unassembled WGS sequence"/>
</dbReference>
<dbReference type="RefSeq" id="WP_353896215.1">
    <property type="nucleotide sequence ID" value="NZ_JBEVCJ010000012.1"/>
</dbReference>
<organism evidence="1 2">
    <name type="scientific">Aliikangiella maris</name>
    <dbReference type="NCBI Taxonomy" id="3162458"/>
    <lineage>
        <taxon>Bacteria</taxon>
        <taxon>Pseudomonadati</taxon>
        <taxon>Pseudomonadota</taxon>
        <taxon>Gammaproteobacteria</taxon>
        <taxon>Oceanospirillales</taxon>
        <taxon>Pleioneaceae</taxon>
        <taxon>Aliikangiella</taxon>
    </lineage>
</organism>
<accession>A0ABV2BUK2</accession>
<evidence type="ECO:0000313" key="2">
    <source>
        <dbReference type="Proteomes" id="UP001548189"/>
    </source>
</evidence>
<name>A0ABV2BUK2_9GAMM</name>
<sequence length="93" mass="11258">MYDFEWDENKNNINRAKHKIDFMDTIQVFFDDRRIGKLDLRHDYGESQYQVIGMSNERMLFVVYTERAENTIRVISARKANKKERAAYERGIF</sequence>
<dbReference type="EMBL" id="JBEVCJ010000012">
    <property type="protein sequence ID" value="MET1255629.1"/>
    <property type="molecule type" value="Genomic_DNA"/>
</dbReference>
<dbReference type="InterPro" id="IPR007460">
    <property type="entry name" value="BrnT_toxin"/>
</dbReference>
<dbReference type="Pfam" id="PF04365">
    <property type="entry name" value="BrnT_toxin"/>
    <property type="match status" value="1"/>
</dbReference>
<dbReference type="Gene3D" id="3.10.450.530">
    <property type="entry name" value="Ribonuclease toxin, BrnT, of type II toxin-antitoxin system"/>
    <property type="match status" value="1"/>
</dbReference>
<keyword evidence="2" id="KW-1185">Reference proteome</keyword>
<gene>
    <name evidence="1" type="ORF">ABVT43_10880</name>
</gene>
<protein>
    <submittedName>
        <fullName evidence="1">BrnT family toxin</fullName>
    </submittedName>
</protein>
<dbReference type="InterPro" id="IPR038573">
    <property type="entry name" value="BrnT_sf"/>
</dbReference>
<evidence type="ECO:0000313" key="1">
    <source>
        <dbReference type="EMBL" id="MET1255629.1"/>
    </source>
</evidence>
<reference evidence="1 2" key="1">
    <citation type="submission" date="2024-06" db="EMBL/GenBank/DDBJ databases">
        <authorList>
            <person name="Li F."/>
        </authorList>
    </citation>
    <scope>NUCLEOTIDE SEQUENCE [LARGE SCALE GENOMIC DNA]</scope>
    <source>
        <strain evidence="1 2">GXAS 311</strain>
    </source>
</reference>
<proteinExistence type="predicted"/>
<comment type="caution">
    <text evidence="1">The sequence shown here is derived from an EMBL/GenBank/DDBJ whole genome shotgun (WGS) entry which is preliminary data.</text>
</comment>